<gene>
    <name evidence="2" type="ORF">B0H63DRAFT_489644</name>
</gene>
<evidence type="ECO:0000313" key="2">
    <source>
        <dbReference type="EMBL" id="KAK3367696.1"/>
    </source>
</evidence>
<keyword evidence="3" id="KW-1185">Reference proteome</keyword>
<dbReference type="Proteomes" id="UP001285441">
    <property type="component" value="Unassembled WGS sequence"/>
</dbReference>
<comment type="caution">
    <text evidence="2">The sequence shown here is derived from an EMBL/GenBank/DDBJ whole genome shotgun (WGS) entry which is preliminary data.</text>
</comment>
<dbReference type="EMBL" id="JAULSW010000011">
    <property type="protein sequence ID" value="KAK3367696.1"/>
    <property type="molecule type" value="Genomic_DNA"/>
</dbReference>
<dbReference type="InterPro" id="IPR036444">
    <property type="entry name" value="PLipase_A2_dom_sf"/>
</dbReference>
<feature type="compositionally biased region" description="Polar residues" evidence="1">
    <location>
        <begin position="157"/>
        <end position="167"/>
    </location>
</feature>
<dbReference type="GO" id="GO:0050482">
    <property type="term" value="P:arachidonate secretion"/>
    <property type="evidence" value="ECO:0007669"/>
    <property type="project" value="InterPro"/>
</dbReference>
<name>A0AAE0K1I6_9PEZI</name>
<accession>A0AAE0K1I6</accession>
<reference evidence="2" key="2">
    <citation type="submission" date="2023-06" db="EMBL/GenBank/DDBJ databases">
        <authorList>
            <consortium name="Lawrence Berkeley National Laboratory"/>
            <person name="Haridas S."/>
            <person name="Hensen N."/>
            <person name="Bonometti L."/>
            <person name="Westerberg I."/>
            <person name="Brannstrom I.O."/>
            <person name="Guillou S."/>
            <person name="Cros-Aarteil S."/>
            <person name="Calhoun S."/>
            <person name="Kuo A."/>
            <person name="Mondo S."/>
            <person name="Pangilinan J."/>
            <person name="Riley R."/>
            <person name="LaButti K."/>
            <person name="Andreopoulos B."/>
            <person name="Lipzen A."/>
            <person name="Chen C."/>
            <person name="Yanf M."/>
            <person name="Daum C."/>
            <person name="Ng V."/>
            <person name="Clum A."/>
            <person name="Steindorff A."/>
            <person name="Ohm R."/>
            <person name="Martin F."/>
            <person name="Silar P."/>
            <person name="Natvig D."/>
            <person name="Lalanne C."/>
            <person name="Gautier V."/>
            <person name="Ament-velasquez S.L."/>
            <person name="Kruys A."/>
            <person name="Hutchinson M.I."/>
            <person name="Powell A.J."/>
            <person name="Barry K."/>
            <person name="Miller A.N."/>
            <person name="Grigoriev I.V."/>
            <person name="Debuchy R."/>
            <person name="Gladieux P."/>
            <person name="Thoren M.H."/>
            <person name="Johannesson H."/>
        </authorList>
    </citation>
    <scope>NUCLEOTIDE SEQUENCE</scope>
    <source>
        <strain evidence="2">CBS 232.78</strain>
    </source>
</reference>
<evidence type="ECO:0000256" key="1">
    <source>
        <dbReference type="SAM" id="MobiDB-lite"/>
    </source>
</evidence>
<dbReference type="GO" id="GO:0006644">
    <property type="term" value="P:phospholipid metabolic process"/>
    <property type="evidence" value="ECO:0007669"/>
    <property type="project" value="InterPro"/>
</dbReference>
<organism evidence="2 3">
    <name type="scientific">Podospora didyma</name>
    <dbReference type="NCBI Taxonomy" id="330526"/>
    <lineage>
        <taxon>Eukaryota</taxon>
        <taxon>Fungi</taxon>
        <taxon>Dikarya</taxon>
        <taxon>Ascomycota</taxon>
        <taxon>Pezizomycotina</taxon>
        <taxon>Sordariomycetes</taxon>
        <taxon>Sordariomycetidae</taxon>
        <taxon>Sordariales</taxon>
        <taxon>Podosporaceae</taxon>
        <taxon>Podospora</taxon>
    </lineage>
</organism>
<dbReference type="Gene3D" id="1.20.90.10">
    <property type="entry name" value="Phospholipase A2 domain"/>
    <property type="match status" value="1"/>
</dbReference>
<dbReference type="SUPFAM" id="SSF48619">
    <property type="entry name" value="Phospholipase A2, PLA2"/>
    <property type="match status" value="1"/>
</dbReference>
<sequence length="598" mass="61603">MFPSPSLALNKHYALKPQCQSIMKSFGAFLFSLSLLGVSFVQATNSTTKCNSNNCARAVTGTRQGPAFTSKAKEDCSSFVVTTKYGHTVTVTAPAAPSVDRIIPTYASACSGSAAYASACSCYGIPSQIVSNAEGTTTVTVTGASNSVSSTAPPVPSQTGPGYQPSTPSSYAGCDLDPAKGGEFELLDPNALAIINKNGKAVEATDPDAAVTQFVFSHPPAAPVNVYDIIIPGNSPLYLAIFKSGAVGFVDASSNGQAYVPHPSGDDYVTSVWSLQCDGLTTAGILGGAEFQFSVKDSGDIVVITSPPALRKLRKARDIPVPKGFLIKPKAVVTPPGSKCPSPVQHAVTKTPPRPVTSNGCGPEDWRQYFVPNLEFEDSCNAHDVCWSQCDASMGACNAAFLNGMLATCNARHAAGSKVLAACRNLAEYYHSKVSGPSGAAVFTKSMQDFCDCKCDDTTLTACGDKCVNTKTDAENCGQCNFHCPSGSCTNGACSFNSCTGKTCDTFGPCGPGGDCVCASITGGNGFCVNGNTPCAGLADCGDSSGCPLGSVCAVGTCCGRNVCITTDSCGGYNTPSRLFMARDWVNATIGHPAVYGV</sequence>
<protein>
    <submittedName>
        <fullName evidence="2">Salivary secreted peptide</fullName>
    </submittedName>
</protein>
<feature type="region of interest" description="Disordered" evidence="1">
    <location>
        <begin position="145"/>
        <end position="167"/>
    </location>
</feature>
<dbReference type="AlphaFoldDB" id="A0AAE0K1I6"/>
<proteinExistence type="predicted"/>
<dbReference type="GO" id="GO:0004623">
    <property type="term" value="F:phospholipase A2 activity"/>
    <property type="evidence" value="ECO:0007669"/>
    <property type="project" value="InterPro"/>
</dbReference>
<evidence type="ECO:0000313" key="3">
    <source>
        <dbReference type="Proteomes" id="UP001285441"/>
    </source>
</evidence>
<reference evidence="2" key="1">
    <citation type="journal article" date="2023" name="Mol. Phylogenet. Evol.">
        <title>Genome-scale phylogeny and comparative genomics of the fungal order Sordariales.</title>
        <authorList>
            <person name="Hensen N."/>
            <person name="Bonometti L."/>
            <person name="Westerberg I."/>
            <person name="Brannstrom I.O."/>
            <person name="Guillou S."/>
            <person name="Cros-Aarteil S."/>
            <person name="Calhoun S."/>
            <person name="Haridas S."/>
            <person name="Kuo A."/>
            <person name="Mondo S."/>
            <person name="Pangilinan J."/>
            <person name="Riley R."/>
            <person name="LaButti K."/>
            <person name="Andreopoulos B."/>
            <person name="Lipzen A."/>
            <person name="Chen C."/>
            <person name="Yan M."/>
            <person name="Daum C."/>
            <person name="Ng V."/>
            <person name="Clum A."/>
            <person name="Steindorff A."/>
            <person name="Ohm R.A."/>
            <person name="Martin F."/>
            <person name="Silar P."/>
            <person name="Natvig D.O."/>
            <person name="Lalanne C."/>
            <person name="Gautier V."/>
            <person name="Ament-Velasquez S.L."/>
            <person name="Kruys A."/>
            <person name="Hutchinson M.I."/>
            <person name="Powell A.J."/>
            <person name="Barry K."/>
            <person name="Miller A.N."/>
            <person name="Grigoriev I.V."/>
            <person name="Debuchy R."/>
            <person name="Gladieux P."/>
            <person name="Hiltunen Thoren M."/>
            <person name="Johannesson H."/>
        </authorList>
    </citation>
    <scope>NUCLEOTIDE SEQUENCE</scope>
    <source>
        <strain evidence="2">CBS 232.78</strain>
    </source>
</reference>